<dbReference type="Gene3D" id="1.50.10.10">
    <property type="match status" value="1"/>
</dbReference>
<dbReference type="KEGG" id="pib:BBD41_27505"/>
<sequence>MKTLDPIFNEIRKEWLDHILPFWARLMDEAYGGYYGEVDASLTAKPLAPKGCIANSRILWSFAAAYRVTGTEDYRKCASHAFSFLTERLLDPEFGGLIWMADYEGNVLDARKHIYNQAFGVYALSEYFRATGDADALKLAQELYRTIEAVGYDEQIGAYREEFDREWNEQPNEMLSGSGVVADITMNTHIHVLEAYTTLYRIWPDPQVRQSLDRLLSILHDRMFDAELGRLNVFFDKNWASLTDVTSFGHDIEASWLIQDAIEAAELSNPNYKQMVLALARSVSEHAIQSDGSVMNEQEGGRLDTTRIWWVQAEAMVGFLNAYELTGEAGFLELVRKIWSYTSGKLIDPRPGGEWYWSVDGQGNPDGREIAGPWKCPYHNSRFCIEVLLRLERLYQEA</sequence>
<dbReference type="InterPro" id="IPR010819">
    <property type="entry name" value="AGE/CE"/>
</dbReference>
<reference evidence="5" key="1">
    <citation type="submission" date="2016-08" db="EMBL/GenBank/DDBJ databases">
        <title>Complete Genome Seqeunce of Paenibacillus sp. nov. IHBB 9852 from high altitute lake of Indian trans-Himalayas.</title>
        <authorList>
            <person name="Kiran S."/>
            <person name="Swarnkar M.K."/>
            <person name="Rana A."/>
            <person name="Tewari R."/>
            <person name="Gulati A."/>
        </authorList>
    </citation>
    <scope>NUCLEOTIDE SEQUENCE [LARGE SCALE GENOMIC DNA]</scope>
    <source>
        <strain evidence="5">IHBB 9852</strain>
    </source>
</reference>
<dbReference type="InterPro" id="IPR012341">
    <property type="entry name" value="6hp_glycosidase-like_sf"/>
</dbReference>
<evidence type="ECO:0000256" key="3">
    <source>
        <dbReference type="ARBA" id="ARBA00023235"/>
    </source>
</evidence>
<dbReference type="AlphaFoldDB" id="A0A1B2E804"/>
<dbReference type="EC" id="5.1.3.11" evidence="4"/>
<dbReference type="InterPro" id="IPR008928">
    <property type="entry name" value="6-hairpin_glycosidase_sf"/>
</dbReference>
<dbReference type="InterPro" id="IPR028584">
    <property type="entry name" value="Cellobiose_2_epim"/>
</dbReference>
<evidence type="ECO:0000256" key="1">
    <source>
        <dbReference type="ARBA" id="ARBA00001470"/>
    </source>
</evidence>
<comment type="similarity">
    <text evidence="2">Belongs to the N-acylglucosamine 2-epimerase family.</text>
</comment>
<evidence type="ECO:0000256" key="2">
    <source>
        <dbReference type="ARBA" id="ARBA00008558"/>
    </source>
</evidence>
<comment type="function">
    <text evidence="4">Catalyzes the reversible epimerization of cellobiose to 4-O-beta-D-glucopyranosyl-D-mannose (Glc-Man).</text>
</comment>
<proteinExistence type="inferred from homology"/>
<dbReference type="SUPFAM" id="SSF48208">
    <property type="entry name" value="Six-hairpin glycosidases"/>
    <property type="match status" value="1"/>
</dbReference>
<dbReference type="GO" id="GO:0005975">
    <property type="term" value="P:carbohydrate metabolic process"/>
    <property type="evidence" value="ECO:0007669"/>
    <property type="project" value="InterPro"/>
</dbReference>
<protein>
    <recommendedName>
        <fullName evidence="4">Cellobiose 2-epimerase</fullName>
        <shortName evidence="4">CE</shortName>
        <ecNumber evidence="4">5.1.3.11</ecNumber>
    </recommendedName>
</protein>
<name>A0A1B2E804_9BACL</name>
<evidence type="ECO:0000313" key="5">
    <source>
        <dbReference type="EMBL" id="ANY76022.1"/>
    </source>
</evidence>
<dbReference type="GO" id="GO:0047736">
    <property type="term" value="F:cellobiose epimerase activity"/>
    <property type="evidence" value="ECO:0007669"/>
    <property type="project" value="UniProtKB-UniRule"/>
</dbReference>
<dbReference type="PANTHER" id="PTHR15108">
    <property type="entry name" value="N-ACYLGLUCOSAMINE-2-EPIMERASE"/>
    <property type="match status" value="1"/>
</dbReference>
<keyword evidence="3 4" id="KW-0413">Isomerase</keyword>
<gene>
    <name evidence="5" type="ORF">BBD41_27505</name>
</gene>
<dbReference type="Pfam" id="PF07221">
    <property type="entry name" value="GlcNAc_2-epim"/>
    <property type="match status" value="1"/>
</dbReference>
<dbReference type="RefSeq" id="WP_099479904.1">
    <property type="nucleotide sequence ID" value="NZ_CP016809.1"/>
</dbReference>
<evidence type="ECO:0000256" key="4">
    <source>
        <dbReference type="HAMAP-Rule" id="MF_00929"/>
    </source>
</evidence>
<comment type="similarity">
    <text evidence="4">Belongs to the cellobiose 2-epimerase family.</text>
</comment>
<accession>A0A1B2E804</accession>
<dbReference type="EMBL" id="CP016809">
    <property type="protein sequence ID" value="ANY76022.1"/>
    <property type="molecule type" value="Genomic_DNA"/>
</dbReference>
<dbReference type="HAMAP" id="MF_00929">
    <property type="entry name" value="Cellobiose_2_epim"/>
    <property type="match status" value="1"/>
</dbReference>
<comment type="catalytic activity">
    <reaction evidence="1 4">
        <text>D-cellobiose = beta-D-glucosyl-(1-&gt;4)-D-mannopyranose</text>
        <dbReference type="Rhea" id="RHEA:23384"/>
        <dbReference type="ChEBI" id="CHEBI:17057"/>
        <dbReference type="ChEBI" id="CHEBI:47931"/>
        <dbReference type="EC" id="5.1.3.11"/>
    </reaction>
</comment>
<organism evidence="5">
    <name type="scientific">Paenibacillus ihbetae</name>
    <dbReference type="NCBI Taxonomy" id="1870820"/>
    <lineage>
        <taxon>Bacteria</taxon>
        <taxon>Bacillati</taxon>
        <taxon>Bacillota</taxon>
        <taxon>Bacilli</taxon>
        <taxon>Bacillales</taxon>
        <taxon>Paenibacillaceae</taxon>
        <taxon>Paenibacillus</taxon>
    </lineage>
</organism>